<protein>
    <submittedName>
        <fullName evidence="3">GIY-YIG nuclease family protein</fullName>
    </submittedName>
</protein>
<dbReference type="EMBL" id="DSYQ01000007">
    <property type="protein sequence ID" value="HGT71006.1"/>
    <property type="molecule type" value="Genomic_DNA"/>
</dbReference>
<dbReference type="Pfam" id="PF01541">
    <property type="entry name" value="GIY-YIG"/>
    <property type="match status" value="1"/>
</dbReference>
<reference evidence="3" key="1">
    <citation type="journal article" date="2020" name="mSystems">
        <title>Genome- and Community-Level Interaction Insights into Carbon Utilization and Element Cycling Functions of Hydrothermarchaeota in Hydrothermal Sediment.</title>
        <authorList>
            <person name="Zhou Z."/>
            <person name="Liu Y."/>
            <person name="Xu W."/>
            <person name="Pan J."/>
            <person name="Luo Z.H."/>
            <person name="Li M."/>
        </authorList>
    </citation>
    <scope>NUCLEOTIDE SEQUENCE [LARGE SCALE GENOMIC DNA]</scope>
    <source>
        <strain evidence="3">SpSt-579</strain>
    </source>
</reference>
<comment type="caution">
    <text evidence="3">The sequence shown here is derived from an EMBL/GenBank/DDBJ whole genome shotgun (WGS) entry which is preliminary data.</text>
</comment>
<name>A0A7C4M5I1_UNCC3</name>
<accession>A0A7C4M5I1</accession>
<dbReference type="CDD" id="cd10448">
    <property type="entry name" value="GIY-YIG_unchar_3"/>
    <property type="match status" value="1"/>
</dbReference>
<dbReference type="Gene3D" id="3.40.1440.10">
    <property type="entry name" value="GIY-YIG endonuclease"/>
    <property type="match status" value="1"/>
</dbReference>
<dbReference type="PANTHER" id="PTHR34477">
    <property type="entry name" value="UPF0213 PROTEIN YHBQ"/>
    <property type="match status" value="1"/>
</dbReference>
<dbReference type="SUPFAM" id="SSF82771">
    <property type="entry name" value="GIY-YIG endonuclease"/>
    <property type="match status" value="1"/>
</dbReference>
<dbReference type="PANTHER" id="PTHR34477:SF5">
    <property type="entry name" value="BSL5627 PROTEIN"/>
    <property type="match status" value="1"/>
</dbReference>
<dbReference type="InterPro" id="IPR000305">
    <property type="entry name" value="GIY-YIG_endonuc"/>
</dbReference>
<comment type="similarity">
    <text evidence="1">Belongs to the UPF0213 family.</text>
</comment>
<organism evidence="3">
    <name type="scientific">candidate division CPR3 bacterium</name>
    <dbReference type="NCBI Taxonomy" id="2268181"/>
    <lineage>
        <taxon>Bacteria</taxon>
        <taxon>Bacteria division CPR3</taxon>
    </lineage>
</organism>
<dbReference type="InterPro" id="IPR050190">
    <property type="entry name" value="UPF0213_domain"/>
</dbReference>
<proteinExistence type="inferred from homology"/>
<dbReference type="AlphaFoldDB" id="A0A7C4M5I1"/>
<evidence type="ECO:0000313" key="3">
    <source>
        <dbReference type="EMBL" id="HGT71006.1"/>
    </source>
</evidence>
<dbReference type="PROSITE" id="PS50164">
    <property type="entry name" value="GIY_YIG"/>
    <property type="match status" value="1"/>
</dbReference>
<gene>
    <name evidence="3" type="ORF">ENT43_01970</name>
</gene>
<sequence>MYSKIYSVYIMTNRPRGVLYIGVTSDLAGRVWEHKEGIYKGFTQKYNLKNLIYHEEHEDINEAINREKQLKLWNRNWKIELLEKENPHWDDLYISLA</sequence>
<feature type="domain" description="GIY-YIG" evidence="2">
    <location>
        <begin position="4"/>
        <end position="80"/>
    </location>
</feature>
<dbReference type="InterPro" id="IPR035901">
    <property type="entry name" value="GIY-YIG_endonuc_sf"/>
</dbReference>
<evidence type="ECO:0000259" key="2">
    <source>
        <dbReference type="PROSITE" id="PS50164"/>
    </source>
</evidence>
<evidence type="ECO:0000256" key="1">
    <source>
        <dbReference type="ARBA" id="ARBA00007435"/>
    </source>
</evidence>